<feature type="chain" id="PRO_5035478818" evidence="11">
    <location>
        <begin position="20"/>
        <end position="886"/>
    </location>
</feature>
<dbReference type="InterPro" id="IPR036852">
    <property type="entry name" value="Peptidase_S8/S53_dom_sf"/>
</dbReference>
<feature type="signal peptide" evidence="11">
    <location>
        <begin position="1"/>
        <end position="19"/>
    </location>
</feature>
<sequence>MVRYDLILSLLATVVGVTAKPEKTGAIPGAFMFEFEEGADIEIFRRSSADHADVRRHINKRLFQGTSLQFRDVATAEARANELATLPGIKGIYAVHMVDIPDEVVWRGKPGKGYNNMLRRRDDHADDDSLYDADVNTPHVMTQVDKLRNEGYTGKGLRVAVVDTGIDYNHPALGGCFGPGCLVSYGRDLVGVNYPETVEPTNDPMDCQGHGTHVAGIIAAQSNPFGFTGAAPGVELGAYKIFGCEGGVADEIIIDAFYEAHEDGSDIINASLGGPGGWSSSLLSSTINRLTEKGVICIVAAGNEGADGIFFGADPSAAESVSSVAAFENVRTPILVTEATYETADGDEELFGFHPGAPAAWDSTVSLPLYATSHDVEIPDDACDPLPSGTPDLSGYITLIRAGTCSFDTKVEHAVAHGAEYVIIYNNAPGVPEIDASSTNVLAVAAVEGRQGALWVRKLKAGTAVTLHMVDPETSDDFLITVENNSTGGYLTDFTTWGPTWELNVKPNFGAPGGNILSTYPIALGNYAVLGGTSMAAPLVAGAVALICEARGTRDPVEIRNLLAASAVQARFHDGTQGISQLAPVPQQGAGLIQAYDAAMAGAQLNIASLSFNDSDHFANEQTFEIRNTGSTDLEFELDHRPAATVYTHAPGTNRPMKFPNDLDQDYATITLTCGTRFTVPAGKTVELTVDATAPKGLDLARLPVWSGFINLHGSDGRVLTVPYIGVSGSMYDQSMIGSDTGIYYNSAPLAHNTTIELPYQGLANSAVDTLPLFGVDVIFGTQQIFVDLSPVSHESGQEVTEHLGLDTVGGLFGTPYRFVSRSPQTAQPWDGLLNDGSYAPPGHYKIVVRALRTFGDANDGDDYERWDSPVFALKYKPKPARTNID</sequence>
<comment type="caution">
    <text evidence="15">The sequence shown here is derived from an EMBL/GenBank/DDBJ whole genome shotgun (WGS) entry which is preliminary data.</text>
</comment>
<dbReference type="SUPFAM" id="SSF52743">
    <property type="entry name" value="Subtilisin-like"/>
    <property type="match status" value="1"/>
</dbReference>
<dbReference type="PROSITE" id="PS00137">
    <property type="entry name" value="SUBTILASE_HIS"/>
    <property type="match status" value="1"/>
</dbReference>
<evidence type="ECO:0000256" key="6">
    <source>
        <dbReference type="ARBA" id="ARBA00022801"/>
    </source>
</evidence>
<evidence type="ECO:0000256" key="8">
    <source>
        <dbReference type="PIRSR" id="PIRSR615500-1"/>
    </source>
</evidence>
<dbReference type="InterPro" id="IPR003137">
    <property type="entry name" value="PA_domain"/>
</dbReference>
<evidence type="ECO:0000313" key="16">
    <source>
        <dbReference type="Proteomes" id="UP000813385"/>
    </source>
</evidence>
<name>A0A8K0TQC6_9PEZI</name>
<feature type="domain" description="C5a peptidase/Subtilisin-like protease SBT2-like Fn3-like" evidence="14">
    <location>
        <begin position="611"/>
        <end position="724"/>
    </location>
</feature>
<evidence type="ECO:0000256" key="2">
    <source>
        <dbReference type="ARBA" id="ARBA00022512"/>
    </source>
</evidence>
<dbReference type="Pfam" id="PF06280">
    <property type="entry name" value="fn3_5"/>
    <property type="match status" value="1"/>
</dbReference>
<feature type="active site" description="Charge relay system" evidence="8 9">
    <location>
        <position position="163"/>
    </location>
</feature>
<protein>
    <submittedName>
        <fullName evidence="15">Peptidase S8/S53 domain-containing protein</fullName>
    </submittedName>
</protein>
<evidence type="ECO:0000256" key="5">
    <source>
        <dbReference type="ARBA" id="ARBA00022729"/>
    </source>
</evidence>
<dbReference type="InterPro" id="IPR023827">
    <property type="entry name" value="Peptidase_S8_Asp-AS"/>
</dbReference>
<evidence type="ECO:0000256" key="3">
    <source>
        <dbReference type="ARBA" id="ARBA00022525"/>
    </source>
</evidence>
<dbReference type="PROSITE" id="PS00136">
    <property type="entry name" value="SUBTILASE_ASP"/>
    <property type="match status" value="1"/>
</dbReference>
<keyword evidence="6 9" id="KW-0378">Hydrolase</keyword>
<keyword evidence="5 11" id="KW-0732">Signal</keyword>
<keyword evidence="7 9" id="KW-0720">Serine protease</keyword>
<dbReference type="Pfam" id="PF02225">
    <property type="entry name" value="PA"/>
    <property type="match status" value="1"/>
</dbReference>
<evidence type="ECO:0000256" key="10">
    <source>
        <dbReference type="RuleBase" id="RU003355"/>
    </source>
</evidence>
<feature type="domain" description="Peptidase S8/S53" evidence="12">
    <location>
        <begin position="154"/>
        <end position="573"/>
    </location>
</feature>
<feature type="active site" description="Charge relay system" evidence="8 9">
    <location>
        <position position="210"/>
    </location>
</feature>
<dbReference type="InterPro" id="IPR034187">
    <property type="entry name" value="Peptidases_S8_5"/>
</dbReference>
<dbReference type="InterPro" id="IPR010435">
    <property type="entry name" value="C5a/SBT2-like_Fn3"/>
</dbReference>
<evidence type="ECO:0000259" key="12">
    <source>
        <dbReference type="Pfam" id="PF00082"/>
    </source>
</evidence>
<dbReference type="InterPro" id="IPR046450">
    <property type="entry name" value="PA_dom_sf"/>
</dbReference>
<dbReference type="AlphaFoldDB" id="A0A8K0TQC6"/>
<dbReference type="CDD" id="cd02124">
    <property type="entry name" value="PA_PoS1_like"/>
    <property type="match status" value="1"/>
</dbReference>
<keyword evidence="2" id="KW-0134">Cell wall</keyword>
<comment type="similarity">
    <text evidence="1 9 10">Belongs to the peptidase S8 family.</text>
</comment>
<reference evidence="15" key="1">
    <citation type="journal article" date="2021" name="Nat. Commun.">
        <title>Genetic determinants of endophytism in the Arabidopsis root mycobiome.</title>
        <authorList>
            <person name="Mesny F."/>
            <person name="Miyauchi S."/>
            <person name="Thiergart T."/>
            <person name="Pickel B."/>
            <person name="Atanasova L."/>
            <person name="Karlsson M."/>
            <person name="Huettel B."/>
            <person name="Barry K.W."/>
            <person name="Haridas S."/>
            <person name="Chen C."/>
            <person name="Bauer D."/>
            <person name="Andreopoulos W."/>
            <person name="Pangilinan J."/>
            <person name="LaButti K."/>
            <person name="Riley R."/>
            <person name="Lipzen A."/>
            <person name="Clum A."/>
            <person name="Drula E."/>
            <person name="Henrissat B."/>
            <person name="Kohler A."/>
            <person name="Grigoriev I.V."/>
            <person name="Martin F.M."/>
            <person name="Hacquard S."/>
        </authorList>
    </citation>
    <scope>NUCLEOTIDE SEQUENCE</scope>
    <source>
        <strain evidence="15">MPI-CAGE-AT-0016</strain>
    </source>
</reference>
<proteinExistence type="inferred from homology"/>
<evidence type="ECO:0000313" key="15">
    <source>
        <dbReference type="EMBL" id="KAH7374542.1"/>
    </source>
</evidence>
<dbReference type="OrthoDB" id="10256524at2759"/>
<accession>A0A8K0TQC6</accession>
<evidence type="ECO:0000256" key="11">
    <source>
        <dbReference type="SAM" id="SignalP"/>
    </source>
</evidence>
<evidence type="ECO:0000259" key="13">
    <source>
        <dbReference type="Pfam" id="PF02225"/>
    </source>
</evidence>
<evidence type="ECO:0000256" key="4">
    <source>
        <dbReference type="ARBA" id="ARBA00022670"/>
    </source>
</evidence>
<feature type="domain" description="PA" evidence="13">
    <location>
        <begin position="369"/>
        <end position="439"/>
    </location>
</feature>
<keyword evidence="16" id="KW-1185">Reference proteome</keyword>
<dbReference type="PROSITE" id="PS00138">
    <property type="entry name" value="SUBTILASE_SER"/>
    <property type="match status" value="1"/>
</dbReference>
<dbReference type="InterPro" id="IPR023828">
    <property type="entry name" value="Peptidase_S8_Ser-AS"/>
</dbReference>
<dbReference type="GO" id="GO:0004252">
    <property type="term" value="F:serine-type endopeptidase activity"/>
    <property type="evidence" value="ECO:0007669"/>
    <property type="project" value="UniProtKB-UniRule"/>
</dbReference>
<keyword evidence="4 9" id="KW-0645">Protease</keyword>
<evidence type="ECO:0000256" key="9">
    <source>
        <dbReference type="PROSITE-ProRule" id="PRU01240"/>
    </source>
</evidence>
<dbReference type="PRINTS" id="PR00723">
    <property type="entry name" value="SUBTILISIN"/>
</dbReference>
<feature type="active site" description="Charge relay system" evidence="8 9">
    <location>
        <position position="534"/>
    </location>
</feature>
<keyword evidence="3" id="KW-0964">Secreted</keyword>
<dbReference type="PANTHER" id="PTHR43806">
    <property type="entry name" value="PEPTIDASE S8"/>
    <property type="match status" value="1"/>
</dbReference>
<dbReference type="InterPro" id="IPR050131">
    <property type="entry name" value="Peptidase_S8_subtilisin-like"/>
</dbReference>
<dbReference type="InterPro" id="IPR015500">
    <property type="entry name" value="Peptidase_S8_subtilisin-rel"/>
</dbReference>
<dbReference type="Proteomes" id="UP000813385">
    <property type="component" value="Unassembled WGS sequence"/>
</dbReference>
<dbReference type="EMBL" id="JAGPXD010000001">
    <property type="protein sequence ID" value="KAH7374542.1"/>
    <property type="molecule type" value="Genomic_DNA"/>
</dbReference>
<dbReference type="CDD" id="cd07489">
    <property type="entry name" value="Peptidases_S8_5"/>
    <property type="match status" value="1"/>
</dbReference>
<dbReference type="PANTHER" id="PTHR43806:SF66">
    <property type="entry name" value="SERIN ENDOPEPTIDASE"/>
    <property type="match status" value="1"/>
</dbReference>
<dbReference type="InterPro" id="IPR000209">
    <property type="entry name" value="Peptidase_S8/S53_dom"/>
</dbReference>
<dbReference type="PROSITE" id="PS51892">
    <property type="entry name" value="SUBTILASE"/>
    <property type="match status" value="1"/>
</dbReference>
<dbReference type="SUPFAM" id="SSF52025">
    <property type="entry name" value="PA domain"/>
    <property type="match status" value="1"/>
</dbReference>
<dbReference type="GO" id="GO:0016020">
    <property type="term" value="C:membrane"/>
    <property type="evidence" value="ECO:0007669"/>
    <property type="project" value="InterPro"/>
</dbReference>
<evidence type="ECO:0000259" key="14">
    <source>
        <dbReference type="Pfam" id="PF06280"/>
    </source>
</evidence>
<organism evidence="15 16">
    <name type="scientific">Plectosphaerella cucumerina</name>
    <dbReference type="NCBI Taxonomy" id="40658"/>
    <lineage>
        <taxon>Eukaryota</taxon>
        <taxon>Fungi</taxon>
        <taxon>Dikarya</taxon>
        <taxon>Ascomycota</taxon>
        <taxon>Pezizomycotina</taxon>
        <taxon>Sordariomycetes</taxon>
        <taxon>Hypocreomycetidae</taxon>
        <taxon>Glomerellales</taxon>
        <taxon>Plectosphaerellaceae</taxon>
        <taxon>Plectosphaerella</taxon>
    </lineage>
</organism>
<evidence type="ECO:0000256" key="7">
    <source>
        <dbReference type="ARBA" id="ARBA00022825"/>
    </source>
</evidence>
<dbReference type="InterPro" id="IPR022398">
    <property type="entry name" value="Peptidase_S8_His-AS"/>
</dbReference>
<gene>
    <name evidence="15" type="ORF">B0T11DRAFT_313360</name>
</gene>
<dbReference type="Gene3D" id="3.40.50.200">
    <property type="entry name" value="Peptidase S8/S53 domain"/>
    <property type="match status" value="2"/>
</dbReference>
<dbReference type="GO" id="GO:0006508">
    <property type="term" value="P:proteolysis"/>
    <property type="evidence" value="ECO:0007669"/>
    <property type="project" value="UniProtKB-KW"/>
</dbReference>
<dbReference type="Pfam" id="PF00082">
    <property type="entry name" value="Peptidase_S8"/>
    <property type="match status" value="1"/>
</dbReference>
<evidence type="ECO:0000256" key="1">
    <source>
        <dbReference type="ARBA" id="ARBA00011073"/>
    </source>
</evidence>